<dbReference type="AlphaFoldDB" id="A0A9N8DRS4"/>
<protein>
    <submittedName>
        <fullName evidence="1">Uncharacterized protein</fullName>
    </submittedName>
</protein>
<reference evidence="1" key="1">
    <citation type="submission" date="2020-06" db="EMBL/GenBank/DDBJ databases">
        <authorList>
            <consortium name="Plant Systems Biology data submission"/>
        </authorList>
    </citation>
    <scope>NUCLEOTIDE SEQUENCE</scope>
    <source>
        <strain evidence="1">D6</strain>
    </source>
</reference>
<evidence type="ECO:0000313" key="2">
    <source>
        <dbReference type="Proteomes" id="UP001153069"/>
    </source>
</evidence>
<comment type="caution">
    <text evidence="1">The sequence shown here is derived from an EMBL/GenBank/DDBJ whole genome shotgun (WGS) entry which is preliminary data.</text>
</comment>
<gene>
    <name evidence="1" type="ORF">SEMRO_309_G113730.2</name>
</gene>
<keyword evidence="2" id="KW-1185">Reference proteome</keyword>
<dbReference type="OrthoDB" id="120976at2759"/>
<accession>A0A9N8DRS4</accession>
<dbReference type="Proteomes" id="UP001153069">
    <property type="component" value="Unassembled WGS sequence"/>
</dbReference>
<dbReference type="InterPro" id="IPR032675">
    <property type="entry name" value="LRR_dom_sf"/>
</dbReference>
<dbReference type="EMBL" id="CAICTM010000308">
    <property type="protein sequence ID" value="CAB9507502.1"/>
    <property type="molecule type" value="Genomic_DNA"/>
</dbReference>
<proteinExistence type="predicted"/>
<sequence>MADNDPEDEDGHNNNNNENESGIISVHFARKLCHIACNCENIATSLVLDLDLLTSTQAAELAGDALRRNKSIKYLKVHVHETIHFSIESLKGLFDFVSKNPSLTTLNIIAEEDVERNACDIGQKLLQAAEHNKTIQRIRIEGNFLAHEPAQFKVPEHIREFATFDISDGLAPAWPSHHNMEILRLRQNNPIPGTPFFPHTFEKLLQAPESNKIQQLHIEGWNAAVPSFLASKNSSLSRLVMGELDFRHSEALGCSIIDGLLWGLMQSHTTTKISFEECKFDRHAIVKLVNAITSNWLRIQHLDFIDGMENAEGEHIQSLLECPSLEALGLLIDEIDTHTQFIENGIQKCSLSSLKITTGEDIFCILGSALGSAMSTRNLTALELCWCQFEEADLDCLIGLITYPACQLRMLTWANCRDGTEVAVEAGIFAALKENANGLDSLRLLSPFSQPNTHVFDSMIECLADITTLKDLEIRLSNNESPPRLHENLADAFASNWSLEQLLLAGGRYDNDRELLPFPVTTASFERLVEGVMQRNTHRKLLFSADLAQKTTWECLEILESMWELPDCLSLAFWLFNELPDRFFTTSSSSVVKSVGMKRRRTTDGQIMENPKRLQTATAKSTRKHRFNL</sequence>
<evidence type="ECO:0000313" key="1">
    <source>
        <dbReference type="EMBL" id="CAB9507502.1"/>
    </source>
</evidence>
<dbReference type="SUPFAM" id="SSF52047">
    <property type="entry name" value="RNI-like"/>
    <property type="match status" value="1"/>
</dbReference>
<dbReference type="Gene3D" id="3.80.10.10">
    <property type="entry name" value="Ribonuclease Inhibitor"/>
    <property type="match status" value="2"/>
</dbReference>
<organism evidence="1 2">
    <name type="scientific">Seminavis robusta</name>
    <dbReference type="NCBI Taxonomy" id="568900"/>
    <lineage>
        <taxon>Eukaryota</taxon>
        <taxon>Sar</taxon>
        <taxon>Stramenopiles</taxon>
        <taxon>Ochrophyta</taxon>
        <taxon>Bacillariophyta</taxon>
        <taxon>Bacillariophyceae</taxon>
        <taxon>Bacillariophycidae</taxon>
        <taxon>Naviculales</taxon>
        <taxon>Naviculaceae</taxon>
        <taxon>Seminavis</taxon>
    </lineage>
</organism>
<name>A0A9N8DRS4_9STRA</name>